<dbReference type="EMBL" id="BGZK01001358">
    <property type="protein sequence ID" value="GBP78124.1"/>
    <property type="molecule type" value="Genomic_DNA"/>
</dbReference>
<dbReference type="Proteomes" id="UP000299102">
    <property type="component" value="Unassembled WGS sequence"/>
</dbReference>
<protein>
    <submittedName>
        <fullName evidence="2">Uncharacterized protein</fullName>
    </submittedName>
</protein>
<accession>A0A4C1YTD0</accession>
<feature type="region of interest" description="Disordered" evidence="1">
    <location>
        <begin position="1"/>
        <end position="43"/>
    </location>
</feature>
<gene>
    <name evidence="2" type="ORF">EVAR_59918_1</name>
</gene>
<name>A0A4C1YTD0_EUMVA</name>
<reference evidence="2 3" key="1">
    <citation type="journal article" date="2019" name="Commun. Biol.">
        <title>The bagworm genome reveals a unique fibroin gene that provides high tensile strength.</title>
        <authorList>
            <person name="Kono N."/>
            <person name="Nakamura H."/>
            <person name="Ohtoshi R."/>
            <person name="Tomita M."/>
            <person name="Numata K."/>
            <person name="Arakawa K."/>
        </authorList>
    </citation>
    <scope>NUCLEOTIDE SEQUENCE [LARGE SCALE GENOMIC DNA]</scope>
</reference>
<sequence length="148" mass="16535">MEQALELKIGPGSTSRSGPELEMRARPLSKSRALELRGGSQKRERYRNRVQKVDVLKNDLNKDTENAIIKEISGLKDCFTSASSLKTEIKVRLSPQAVDMCEKKPRIGASICRLAELLQDMCEKIGRASQLQTHIPAIDAAESRGTRW</sequence>
<dbReference type="AlphaFoldDB" id="A0A4C1YTD0"/>
<evidence type="ECO:0000313" key="2">
    <source>
        <dbReference type="EMBL" id="GBP78124.1"/>
    </source>
</evidence>
<organism evidence="2 3">
    <name type="scientific">Eumeta variegata</name>
    <name type="common">Bagworm moth</name>
    <name type="synonym">Eumeta japonica</name>
    <dbReference type="NCBI Taxonomy" id="151549"/>
    <lineage>
        <taxon>Eukaryota</taxon>
        <taxon>Metazoa</taxon>
        <taxon>Ecdysozoa</taxon>
        <taxon>Arthropoda</taxon>
        <taxon>Hexapoda</taxon>
        <taxon>Insecta</taxon>
        <taxon>Pterygota</taxon>
        <taxon>Neoptera</taxon>
        <taxon>Endopterygota</taxon>
        <taxon>Lepidoptera</taxon>
        <taxon>Glossata</taxon>
        <taxon>Ditrysia</taxon>
        <taxon>Tineoidea</taxon>
        <taxon>Psychidae</taxon>
        <taxon>Oiketicinae</taxon>
        <taxon>Eumeta</taxon>
    </lineage>
</organism>
<proteinExistence type="predicted"/>
<keyword evidence="3" id="KW-1185">Reference proteome</keyword>
<comment type="caution">
    <text evidence="2">The sequence shown here is derived from an EMBL/GenBank/DDBJ whole genome shotgun (WGS) entry which is preliminary data.</text>
</comment>
<evidence type="ECO:0000313" key="3">
    <source>
        <dbReference type="Proteomes" id="UP000299102"/>
    </source>
</evidence>
<evidence type="ECO:0000256" key="1">
    <source>
        <dbReference type="SAM" id="MobiDB-lite"/>
    </source>
</evidence>